<evidence type="ECO:0000256" key="3">
    <source>
        <dbReference type="ARBA" id="ARBA00022692"/>
    </source>
</evidence>
<accession>A0A9X2CN47</accession>
<feature type="transmembrane region" description="Helical" evidence="6">
    <location>
        <begin position="77"/>
        <end position="101"/>
    </location>
</feature>
<dbReference type="Pfam" id="PF03553">
    <property type="entry name" value="Na_H_antiporter"/>
    <property type="match status" value="1"/>
</dbReference>
<organism evidence="8 9">
    <name type="scientific">Shewanella gaetbuli</name>
    <dbReference type="NCBI Taxonomy" id="220752"/>
    <lineage>
        <taxon>Bacteria</taxon>
        <taxon>Pseudomonadati</taxon>
        <taxon>Pseudomonadota</taxon>
        <taxon>Gammaproteobacteria</taxon>
        <taxon>Alteromonadales</taxon>
        <taxon>Shewanellaceae</taxon>
        <taxon>Shewanella</taxon>
    </lineage>
</organism>
<feature type="transmembrane region" description="Helical" evidence="6">
    <location>
        <begin position="37"/>
        <end position="57"/>
    </location>
</feature>
<proteinExistence type="predicted"/>
<evidence type="ECO:0000259" key="7">
    <source>
        <dbReference type="Pfam" id="PF03553"/>
    </source>
</evidence>
<dbReference type="PANTHER" id="PTHR43478:SF3">
    <property type="entry name" value="LYSINE TRANSPORTER LYSW"/>
    <property type="match status" value="1"/>
</dbReference>
<name>A0A9X2CN47_9GAMM</name>
<dbReference type="RefSeq" id="WP_248997002.1">
    <property type="nucleotide sequence ID" value="NZ_JAKIKP010000019.1"/>
</dbReference>
<dbReference type="EMBL" id="JAKIKP010000019">
    <property type="protein sequence ID" value="MCL1144334.1"/>
    <property type="molecule type" value="Genomic_DNA"/>
</dbReference>
<evidence type="ECO:0000256" key="4">
    <source>
        <dbReference type="ARBA" id="ARBA00022989"/>
    </source>
</evidence>
<dbReference type="GO" id="GO:0005886">
    <property type="term" value="C:plasma membrane"/>
    <property type="evidence" value="ECO:0007669"/>
    <property type="project" value="UniProtKB-SubCell"/>
</dbReference>
<dbReference type="PANTHER" id="PTHR43478">
    <property type="entry name" value="NA+/H+ ANTIPORTER-RELATED"/>
    <property type="match status" value="1"/>
</dbReference>
<feature type="transmembrane region" description="Helical" evidence="6">
    <location>
        <begin position="428"/>
        <end position="447"/>
    </location>
</feature>
<feature type="transmembrane region" description="Helical" evidence="6">
    <location>
        <begin position="156"/>
        <end position="186"/>
    </location>
</feature>
<feature type="transmembrane region" description="Helical" evidence="6">
    <location>
        <begin position="265"/>
        <end position="284"/>
    </location>
</feature>
<evidence type="ECO:0000256" key="5">
    <source>
        <dbReference type="ARBA" id="ARBA00023136"/>
    </source>
</evidence>
<dbReference type="InterPro" id="IPR018461">
    <property type="entry name" value="Na/H_Antiport_NhaC-like_C"/>
</dbReference>
<feature type="transmembrane region" description="Helical" evidence="6">
    <location>
        <begin position="313"/>
        <end position="330"/>
    </location>
</feature>
<keyword evidence="5 6" id="KW-0472">Membrane</keyword>
<feature type="domain" description="Na+/H+ antiporter NhaC-like C-terminal" evidence="7">
    <location>
        <begin position="165"/>
        <end position="490"/>
    </location>
</feature>
<evidence type="ECO:0000313" key="9">
    <source>
        <dbReference type="Proteomes" id="UP001139333"/>
    </source>
</evidence>
<reference evidence="8" key="1">
    <citation type="submission" date="2022-01" db="EMBL/GenBank/DDBJ databases">
        <title>Whole genome-based taxonomy of the Shewanellaceae.</title>
        <authorList>
            <person name="Martin-Rodriguez A.J."/>
        </authorList>
    </citation>
    <scope>NUCLEOTIDE SEQUENCE</scope>
    <source>
        <strain evidence="8">DSM 16422</strain>
    </source>
</reference>
<keyword evidence="4 6" id="KW-1133">Transmembrane helix</keyword>
<feature type="transmembrane region" description="Helical" evidence="6">
    <location>
        <begin position="375"/>
        <end position="398"/>
    </location>
</feature>
<keyword evidence="9" id="KW-1185">Reference proteome</keyword>
<feature type="transmembrane region" description="Helical" evidence="6">
    <location>
        <begin position="206"/>
        <end position="225"/>
    </location>
</feature>
<dbReference type="Proteomes" id="UP001139333">
    <property type="component" value="Unassembled WGS sequence"/>
</dbReference>
<keyword evidence="2" id="KW-1003">Cell membrane</keyword>
<dbReference type="AlphaFoldDB" id="A0A9X2CN47"/>
<evidence type="ECO:0000256" key="2">
    <source>
        <dbReference type="ARBA" id="ARBA00022475"/>
    </source>
</evidence>
<comment type="subcellular location">
    <subcellularLocation>
        <location evidence="1">Cell membrane</location>
        <topology evidence="1">Multi-pass membrane protein</topology>
    </subcellularLocation>
</comment>
<sequence>MNVLSHADSALSLLPPVVAILLAIFTRRVLLSLGVGILLGALLLTQFSLGDTSLFLVDTVKGLVWDDGALNSWNLQILGFLVMLGMITALITVSGASRAFAEWAKNRIRNKRDAKLMTVFLGCVVFIDDYFNSLVVGSISKPITDRYYISRAKLAYLLDSTAAPICVISPVSSWGAYIIALIGGILTAHGFTESGHLSVFVQMIPMNFYAIFAMLLLLCVAIWGLDVGPMRQHELKAQKGELFDESKGLPPGANADLPEADTGKIIGLFLPILALIAATLYFMISSGADVLAADGNAFSVLGAFENTEVSQSLFYGSIVGFIVTLGLAFAQKLSMELIIKGITAGARSMLPAIYILLFAWSIAGVIGQLETGKYMASLVTGAIPFALLPAVLFILAGITAFSTGTSWGTFGIMLPIAADMAMGSDSTMMLPMLSAVLAGAVFGDHCSPISDTTILSSTGASCHHIDHVITQLPYALIVALISIVGYVVLGYTASVMAGFMACCAVFAVSVVGLKYYAR</sequence>
<feature type="transmembrane region" description="Helical" evidence="6">
    <location>
        <begin position="6"/>
        <end position="25"/>
    </location>
</feature>
<protein>
    <submittedName>
        <fullName evidence="8">Na+/H+ antiporter NhaC family protein</fullName>
    </submittedName>
</protein>
<feature type="transmembrane region" description="Helical" evidence="6">
    <location>
        <begin position="495"/>
        <end position="517"/>
    </location>
</feature>
<evidence type="ECO:0000256" key="6">
    <source>
        <dbReference type="SAM" id="Phobius"/>
    </source>
</evidence>
<feature type="transmembrane region" description="Helical" evidence="6">
    <location>
        <begin position="468"/>
        <end position="489"/>
    </location>
</feature>
<evidence type="ECO:0000256" key="1">
    <source>
        <dbReference type="ARBA" id="ARBA00004651"/>
    </source>
</evidence>
<evidence type="ECO:0000313" key="8">
    <source>
        <dbReference type="EMBL" id="MCL1144334.1"/>
    </source>
</evidence>
<feature type="transmembrane region" description="Helical" evidence="6">
    <location>
        <begin position="351"/>
        <end position="369"/>
    </location>
</feature>
<keyword evidence="3 6" id="KW-0812">Transmembrane</keyword>
<comment type="caution">
    <text evidence="8">The sequence shown here is derived from an EMBL/GenBank/DDBJ whole genome shotgun (WGS) entry which is preliminary data.</text>
</comment>
<gene>
    <name evidence="8" type="ORF">L2672_16805</name>
</gene>